<organism evidence="1">
    <name type="scientific">marine metagenome</name>
    <dbReference type="NCBI Taxonomy" id="408172"/>
    <lineage>
        <taxon>unclassified sequences</taxon>
        <taxon>metagenomes</taxon>
        <taxon>ecological metagenomes</taxon>
    </lineage>
</organism>
<accession>A0A381Z8P5</accession>
<feature type="non-terminal residue" evidence="1">
    <location>
        <position position="54"/>
    </location>
</feature>
<reference evidence="1" key="1">
    <citation type="submission" date="2018-05" db="EMBL/GenBank/DDBJ databases">
        <authorList>
            <person name="Lanie J.A."/>
            <person name="Ng W.-L."/>
            <person name="Kazmierczak K.M."/>
            <person name="Andrzejewski T.M."/>
            <person name="Davidsen T.M."/>
            <person name="Wayne K.J."/>
            <person name="Tettelin H."/>
            <person name="Glass J.I."/>
            <person name="Rusch D."/>
            <person name="Podicherti R."/>
            <person name="Tsui H.-C.T."/>
            <person name="Winkler M.E."/>
        </authorList>
    </citation>
    <scope>NUCLEOTIDE SEQUENCE</scope>
</reference>
<feature type="non-terminal residue" evidence="1">
    <location>
        <position position="1"/>
    </location>
</feature>
<dbReference type="EMBL" id="UINC01020354">
    <property type="protein sequence ID" value="SVA85559.1"/>
    <property type="molecule type" value="Genomic_DNA"/>
</dbReference>
<dbReference type="AlphaFoldDB" id="A0A381Z8P5"/>
<sequence length="54" mass="6481">VGRFIGWKLERPRWRWQLAITLPIFGVDFSERRRDVTQFMELVIDTAQRITSGM</sequence>
<gene>
    <name evidence="1" type="ORF">METZ01_LOCUS138413</name>
</gene>
<proteinExistence type="predicted"/>
<protein>
    <submittedName>
        <fullName evidence="1">Uncharacterized protein</fullName>
    </submittedName>
</protein>
<evidence type="ECO:0000313" key="1">
    <source>
        <dbReference type="EMBL" id="SVA85559.1"/>
    </source>
</evidence>
<name>A0A381Z8P5_9ZZZZ</name>